<name>A0A2T7A5F2_TUBBO</name>
<dbReference type="Proteomes" id="UP000244722">
    <property type="component" value="Unassembled WGS sequence"/>
</dbReference>
<comment type="caution">
    <text evidence="3">The sequence shown here is derived from an EMBL/GenBank/DDBJ whole genome shotgun (WGS) entry which is preliminary data.</text>
</comment>
<evidence type="ECO:0000256" key="1">
    <source>
        <dbReference type="SAM" id="MobiDB-lite"/>
    </source>
</evidence>
<feature type="compositionally biased region" description="Basic and acidic residues" evidence="1">
    <location>
        <begin position="96"/>
        <end position="105"/>
    </location>
</feature>
<evidence type="ECO:0000313" key="4">
    <source>
        <dbReference type="Proteomes" id="UP000244722"/>
    </source>
</evidence>
<reference evidence="3 4" key="1">
    <citation type="submission" date="2017-04" db="EMBL/GenBank/DDBJ databases">
        <title>Draft genome sequence of Tuber borchii Vittad., a whitish edible truffle.</title>
        <authorList>
            <consortium name="DOE Joint Genome Institute"/>
            <person name="Murat C."/>
            <person name="Kuo A."/>
            <person name="Barry K.W."/>
            <person name="Clum A."/>
            <person name="Dockter R.B."/>
            <person name="Fauchery L."/>
            <person name="Iotti M."/>
            <person name="Kohler A."/>
            <person name="Labutti K."/>
            <person name="Lindquist E.A."/>
            <person name="Lipzen A."/>
            <person name="Ohm R.A."/>
            <person name="Wang M."/>
            <person name="Grigoriev I.V."/>
            <person name="Zambonelli A."/>
            <person name="Martin F.M."/>
        </authorList>
    </citation>
    <scope>NUCLEOTIDE SEQUENCE [LARGE SCALE GENOMIC DNA]</scope>
    <source>
        <strain evidence="3 4">Tbo3840</strain>
    </source>
</reference>
<keyword evidence="2" id="KW-0472">Membrane</keyword>
<feature type="region of interest" description="Disordered" evidence="1">
    <location>
        <begin position="90"/>
        <end position="113"/>
    </location>
</feature>
<dbReference type="AlphaFoldDB" id="A0A2T7A5F2"/>
<keyword evidence="2" id="KW-0812">Transmembrane</keyword>
<organism evidence="3 4">
    <name type="scientific">Tuber borchii</name>
    <name type="common">White truffle</name>
    <dbReference type="NCBI Taxonomy" id="42251"/>
    <lineage>
        <taxon>Eukaryota</taxon>
        <taxon>Fungi</taxon>
        <taxon>Dikarya</taxon>
        <taxon>Ascomycota</taxon>
        <taxon>Pezizomycotina</taxon>
        <taxon>Pezizomycetes</taxon>
        <taxon>Pezizales</taxon>
        <taxon>Tuberaceae</taxon>
        <taxon>Tuber</taxon>
    </lineage>
</organism>
<accession>A0A2T7A5F2</accession>
<keyword evidence="2" id="KW-1133">Transmembrane helix</keyword>
<evidence type="ECO:0000256" key="2">
    <source>
        <dbReference type="SAM" id="Phobius"/>
    </source>
</evidence>
<gene>
    <name evidence="3" type="ORF">B9Z19DRAFT_1149641</name>
</gene>
<dbReference type="EMBL" id="NESQ01000019">
    <property type="protein sequence ID" value="PUU82972.1"/>
    <property type="molecule type" value="Genomic_DNA"/>
</dbReference>
<protein>
    <submittedName>
        <fullName evidence="3">Uncharacterized protein</fullName>
    </submittedName>
</protein>
<sequence length="113" mass="12295">MNIEDAVKKTQAEIAQQGAPSPQFLCFGISPPISDTVKEFGGGTPKLSLPEFWLNTALTVLGMVILAGTVIIWKRPYGVELRTYLKKKSGLSPKEQIGDPERLSPREQAPNSA</sequence>
<proteinExistence type="predicted"/>
<feature type="transmembrane region" description="Helical" evidence="2">
    <location>
        <begin position="52"/>
        <end position="73"/>
    </location>
</feature>
<keyword evidence="4" id="KW-1185">Reference proteome</keyword>
<evidence type="ECO:0000313" key="3">
    <source>
        <dbReference type="EMBL" id="PUU82972.1"/>
    </source>
</evidence>